<dbReference type="GO" id="GO:0035613">
    <property type="term" value="F:RNA stem-loop binding"/>
    <property type="evidence" value="ECO:0007669"/>
    <property type="project" value="TreeGrafter"/>
</dbReference>
<feature type="non-terminal residue" evidence="11">
    <location>
        <position position="422"/>
    </location>
</feature>
<dbReference type="PANTHER" id="PTHR41694">
    <property type="entry name" value="ENDOGENOUS RETROVIRUS GROUP K MEMBER POL PROTEIN"/>
    <property type="match status" value="1"/>
</dbReference>
<dbReference type="GO" id="GO:0003964">
    <property type="term" value="F:RNA-directed DNA polymerase activity"/>
    <property type="evidence" value="ECO:0007669"/>
    <property type="project" value="UniProtKB-KW"/>
</dbReference>
<name>A0A7K7R8M7_POEAT</name>
<keyword evidence="5" id="KW-0540">Nuclease</keyword>
<keyword evidence="6" id="KW-0255">Endonuclease</keyword>
<dbReference type="PANTHER" id="PTHR41694:SF3">
    <property type="entry name" value="RNA-DIRECTED DNA POLYMERASE-RELATED"/>
    <property type="match status" value="1"/>
</dbReference>
<evidence type="ECO:0000256" key="3">
    <source>
        <dbReference type="ARBA" id="ARBA00022679"/>
    </source>
</evidence>
<comment type="similarity">
    <text evidence="1">Belongs to the beta type-B retroviral polymerase family. HERV class-II K(HML-2) pol subfamily.</text>
</comment>
<evidence type="ECO:0000256" key="1">
    <source>
        <dbReference type="ARBA" id="ARBA00010879"/>
    </source>
</evidence>
<evidence type="ECO:0000256" key="6">
    <source>
        <dbReference type="ARBA" id="ARBA00022759"/>
    </source>
</evidence>
<dbReference type="InterPro" id="IPR000477">
    <property type="entry name" value="RT_dom"/>
</dbReference>
<dbReference type="InterPro" id="IPR043128">
    <property type="entry name" value="Rev_trsase/Diguanyl_cyclase"/>
</dbReference>
<evidence type="ECO:0000256" key="2">
    <source>
        <dbReference type="ARBA" id="ARBA00012180"/>
    </source>
</evidence>
<dbReference type="InterPro" id="IPR002156">
    <property type="entry name" value="RNaseH_domain"/>
</dbReference>
<keyword evidence="4" id="KW-0548">Nucleotidyltransferase</keyword>
<dbReference type="SUPFAM" id="SSF53098">
    <property type="entry name" value="Ribonuclease H-like"/>
    <property type="match status" value="1"/>
</dbReference>
<feature type="domain" description="RNase H type-1" evidence="10">
    <location>
        <begin position="298"/>
        <end position="422"/>
    </location>
</feature>
<dbReference type="PROSITE" id="PS50878">
    <property type="entry name" value="RT_POL"/>
    <property type="match status" value="1"/>
</dbReference>
<evidence type="ECO:0000256" key="4">
    <source>
        <dbReference type="ARBA" id="ARBA00022695"/>
    </source>
</evidence>
<dbReference type="EMBL" id="VZSS01000394">
    <property type="protein sequence ID" value="NWZ88586.1"/>
    <property type="molecule type" value="Genomic_DNA"/>
</dbReference>
<dbReference type="InterPro" id="IPR012337">
    <property type="entry name" value="RNaseH-like_sf"/>
</dbReference>
<dbReference type="InterPro" id="IPR043502">
    <property type="entry name" value="DNA/RNA_pol_sf"/>
</dbReference>
<comment type="caution">
    <text evidence="11">The sequence shown here is derived from an EMBL/GenBank/DDBJ whole genome shotgun (WGS) entry which is preliminary data.</text>
</comment>
<evidence type="ECO:0000259" key="10">
    <source>
        <dbReference type="PROSITE" id="PS50879"/>
    </source>
</evidence>
<dbReference type="AlphaFoldDB" id="A0A7K7R8M7"/>
<dbReference type="Gene3D" id="3.30.70.270">
    <property type="match status" value="2"/>
</dbReference>
<dbReference type="Proteomes" id="UP000540071">
    <property type="component" value="Unassembled WGS sequence"/>
</dbReference>
<sequence length="422" mass="48239">NSPTMCQLFVHWALTPAQAKLSQTIIYHYMDDILFCQRNPFQDEDLTYITAQLAAKGLVVAPEKIQKQAPWKYLGWILTSSSVHPQKLELITEIHTLNEAQRLAGDLQWVRSIAGIQNDEIAPLMSLLKGTDPQTPITLSANQKICLIYLGKKLLSTLADRRLPDVPLGLLICNHYQPAKKLWLVQLAKKCAEPLAILEWIFMPYTPPMSIWQTTEAIAHLIKKARTRIVEISGAEPEHTSLPITVENFEWMLRHSEPIQLALLSYPGTVHNRQPRDPRLQIILRQWWLQQPKVVKQPLKGLTVYTDAGSRQKKAACTWQEDSSWRSKTIDRDAHDSLQTLELTAVAWALSHWQDSKLNIVSDSLYMVGVVQRIEDALIKPPANKRLCQLFFQIKRGQKSIEDRNEPCCIIHIRSHQTELGL</sequence>
<dbReference type="Pfam" id="PF06817">
    <property type="entry name" value="RVT_thumb"/>
    <property type="match status" value="1"/>
</dbReference>
<dbReference type="InterPro" id="IPR010661">
    <property type="entry name" value="RVT_thumb"/>
</dbReference>
<evidence type="ECO:0000256" key="5">
    <source>
        <dbReference type="ARBA" id="ARBA00022722"/>
    </source>
</evidence>
<evidence type="ECO:0000259" key="9">
    <source>
        <dbReference type="PROSITE" id="PS50878"/>
    </source>
</evidence>
<protein>
    <recommendedName>
        <fullName evidence="2">ribonuclease H</fullName>
        <ecNumber evidence="2">3.1.26.4</ecNumber>
    </recommendedName>
</protein>
<reference evidence="11 12" key="1">
    <citation type="submission" date="2019-09" db="EMBL/GenBank/DDBJ databases">
        <title>Bird 10,000 Genomes (B10K) Project - Family phase.</title>
        <authorList>
            <person name="Zhang G."/>
        </authorList>
    </citation>
    <scope>NUCLEOTIDE SEQUENCE [LARGE SCALE GENOMIC DNA]</scope>
    <source>
        <strain evidence="11">OUT-0023</strain>
        <tissue evidence="11">Blood</tissue>
    </source>
</reference>
<dbReference type="GO" id="GO:0004523">
    <property type="term" value="F:RNA-DNA hybrid ribonuclease activity"/>
    <property type="evidence" value="ECO:0007669"/>
    <property type="project" value="UniProtKB-EC"/>
</dbReference>
<keyword evidence="12" id="KW-1185">Reference proteome</keyword>
<keyword evidence="3" id="KW-0808">Transferase</keyword>
<dbReference type="SUPFAM" id="SSF56672">
    <property type="entry name" value="DNA/RNA polymerases"/>
    <property type="match status" value="1"/>
</dbReference>
<feature type="domain" description="Reverse transcriptase" evidence="9">
    <location>
        <begin position="1"/>
        <end position="78"/>
    </location>
</feature>
<dbReference type="Pfam" id="PF00078">
    <property type="entry name" value="RVT_1"/>
    <property type="match status" value="1"/>
</dbReference>
<feature type="non-terminal residue" evidence="11">
    <location>
        <position position="1"/>
    </location>
</feature>
<evidence type="ECO:0000256" key="8">
    <source>
        <dbReference type="ARBA" id="ARBA00022918"/>
    </source>
</evidence>
<keyword evidence="7" id="KW-0378">Hydrolase</keyword>
<proteinExistence type="inferred from homology"/>
<evidence type="ECO:0000313" key="11">
    <source>
        <dbReference type="EMBL" id="NWZ88586.1"/>
    </source>
</evidence>
<dbReference type="Gene3D" id="3.30.420.10">
    <property type="entry name" value="Ribonuclease H-like superfamily/Ribonuclease H"/>
    <property type="match status" value="1"/>
</dbReference>
<dbReference type="EC" id="3.1.26.4" evidence="2"/>
<dbReference type="Pfam" id="PF00075">
    <property type="entry name" value="RNase_H"/>
    <property type="match status" value="1"/>
</dbReference>
<dbReference type="PROSITE" id="PS50879">
    <property type="entry name" value="RNASE_H_1"/>
    <property type="match status" value="1"/>
</dbReference>
<evidence type="ECO:0000256" key="7">
    <source>
        <dbReference type="ARBA" id="ARBA00022801"/>
    </source>
</evidence>
<evidence type="ECO:0000313" key="12">
    <source>
        <dbReference type="Proteomes" id="UP000540071"/>
    </source>
</evidence>
<organism evidence="11 12">
    <name type="scientific">Poecile atricapillus</name>
    <name type="common">Black-capped chickadee</name>
    <name type="synonym">Parus atricapillus</name>
    <dbReference type="NCBI Taxonomy" id="48891"/>
    <lineage>
        <taxon>Eukaryota</taxon>
        <taxon>Metazoa</taxon>
        <taxon>Chordata</taxon>
        <taxon>Craniata</taxon>
        <taxon>Vertebrata</taxon>
        <taxon>Euteleostomi</taxon>
        <taxon>Archelosauria</taxon>
        <taxon>Archosauria</taxon>
        <taxon>Dinosauria</taxon>
        <taxon>Saurischia</taxon>
        <taxon>Theropoda</taxon>
        <taxon>Coelurosauria</taxon>
        <taxon>Aves</taxon>
        <taxon>Neognathae</taxon>
        <taxon>Neoaves</taxon>
        <taxon>Telluraves</taxon>
        <taxon>Australaves</taxon>
        <taxon>Passeriformes</taxon>
        <taxon>Paridae</taxon>
        <taxon>Poecile</taxon>
    </lineage>
</organism>
<accession>A0A7K7R8M7</accession>
<dbReference type="InterPro" id="IPR036397">
    <property type="entry name" value="RNaseH_sf"/>
</dbReference>
<keyword evidence="8" id="KW-0695">RNA-directed DNA polymerase</keyword>
<gene>
    <name evidence="11" type="primary">Ervk11_1</name>
    <name evidence="11" type="ORF">POEATR_R11950</name>
</gene>